<evidence type="ECO:0000259" key="1">
    <source>
        <dbReference type="Pfam" id="PF00085"/>
    </source>
</evidence>
<reference evidence="2 3" key="1">
    <citation type="submission" date="2014-04" db="EMBL/GenBank/DDBJ databases">
        <title>Genome assembly of Hyalangium minutum DSM 14724.</title>
        <authorList>
            <person name="Sharma G."/>
            <person name="Subramanian S."/>
        </authorList>
    </citation>
    <scope>NUCLEOTIDE SEQUENCE [LARGE SCALE GENOMIC DNA]</scope>
    <source>
        <strain evidence="2 3">DSM 14724</strain>
    </source>
</reference>
<dbReference type="GO" id="GO:0045454">
    <property type="term" value="P:cell redox homeostasis"/>
    <property type="evidence" value="ECO:0007669"/>
    <property type="project" value="TreeGrafter"/>
</dbReference>
<dbReference type="Proteomes" id="UP000028725">
    <property type="component" value="Unassembled WGS sequence"/>
</dbReference>
<dbReference type="STRING" id="394096.DB31_1247"/>
<dbReference type="GO" id="GO:0015035">
    <property type="term" value="F:protein-disulfide reductase activity"/>
    <property type="evidence" value="ECO:0007669"/>
    <property type="project" value="TreeGrafter"/>
</dbReference>
<comment type="caution">
    <text evidence="2">The sequence shown here is derived from an EMBL/GenBank/DDBJ whole genome shotgun (WGS) entry which is preliminary data.</text>
</comment>
<keyword evidence="3" id="KW-1185">Reference proteome</keyword>
<evidence type="ECO:0000313" key="3">
    <source>
        <dbReference type="Proteomes" id="UP000028725"/>
    </source>
</evidence>
<protein>
    <submittedName>
        <fullName evidence="2">Thioredoxin</fullName>
    </submittedName>
</protein>
<dbReference type="PANTHER" id="PTHR45663:SF11">
    <property type="entry name" value="GEO12009P1"/>
    <property type="match status" value="1"/>
</dbReference>
<evidence type="ECO:0000313" key="2">
    <source>
        <dbReference type="EMBL" id="KFE66182.1"/>
    </source>
</evidence>
<dbReference type="InterPro" id="IPR013766">
    <property type="entry name" value="Thioredoxin_domain"/>
</dbReference>
<dbReference type="PANTHER" id="PTHR45663">
    <property type="entry name" value="GEO12009P1"/>
    <property type="match status" value="1"/>
</dbReference>
<feature type="domain" description="Thioredoxin" evidence="1">
    <location>
        <begin position="3"/>
        <end position="64"/>
    </location>
</feature>
<dbReference type="CDD" id="cd02947">
    <property type="entry name" value="TRX_family"/>
    <property type="match status" value="1"/>
</dbReference>
<dbReference type="GO" id="GO:0005829">
    <property type="term" value="C:cytosol"/>
    <property type="evidence" value="ECO:0007669"/>
    <property type="project" value="TreeGrafter"/>
</dbReference>
<accession>A0A085WER9</accession>
<dbReference type="InterPro" id="IPR036249">
    <property type="entry name" value="Thioredoxin-like_sf"/>
</dbReference>
<dbReference type="Gene3D" id="3.40.30.10">
    <property type="entry name" value="Glutaredoxin"/>
    <property type="match status" value="1"/>
</dbReference>
<dbReference type="EMBL" id="JMCB01000011">
    <property type="protein sequence ID" value="KFE66182.1"/>
    <property type="molecule type" value="Genomic_DNA"/>
</dbReference>
<dbReference type="Pfam" id="PF00085">
    <property type="entry name" value="Thioredoxin"/>
    <property type="match status" value="1"/>
</dbReference>
<sequence>MLEAVGQSQAGRLIVLKLNSEEHPEAASRLSVRGIPTFVLYAHGREVARRSGAMPRAELERWLHEAWGSSEEVRM</sequence>
<dbReference type="AlphaFoldDB" id="A0A085WER9"/>
<proteinExistence type="predicted"/>
<name>A0A085WER9_9BACT</name>
<organism evidence="2 3">
    <name type="scientific">Hyalangium minutum</name>
    <dbReference type="NCBI Taxonomy" id="394096"/>
    <lineage>
        <taxon>Bacteria</taxon>
        <taxon>Pseudomonadati</taxon>
        <taxon>Myxococcota</taxon>
        <taxon>Myxococcia</taxon>
        <taxon>Myxococcales</taxon>
        <taxon>Cystobacterineae</taxon>
        <taxon>Archangiaceae</taxon>
        <taxon>Hyalangium</taxon>
    </lineage>
</organism>
<dbReference type="SUPFAM" id="SSF52833">
    <property type="entry name" value="Thioredoxin-like"/>
    <property type="match status" value="1"/>
</dbReference>
<gene>
    <name evidence="2" type="ORF">DB31_1247</name>
</gene>